<evidence type="ECO:0000256" key="8">
    <source>
        <dbReference type="SAM" id="Phobius"/>
    </source>
</evidence>
<accession>A0ABD2NF02</accession>
<evidence type="ECO:0000256" key="5">
    <source>
        <dbReference type="ARBA" id="ARBA00023136"/>
    </source>
</evidence>
<keyword evidence="6" id="KW-0675">Receptor</keyword>
<keyword evidence="7" id="KW-0325">Glycoprotein</keyword>
<evidence type="ECO:0008006" key="11">
    <source>
        <dbReference type="Google" id="ProtNLM"/>
    </source>
</evidence>
<proteinExistence type="predicted"/>
<dbReference type="GO" id="GO:0005886">
    <property type="term" value="C:plasma membrane"/>
    <property type="evidence" value="ECO:0007669"/>
    <property type="project" value="UniProtKB-SubCell"/>
</dbReference>
<comment type="subcellular location">
    <subcellularLocation>
        <location evidence="1">Cell membrane</location>
        <topology evidence="1">Multi-pass membrane protein</topology>
    </subcellularLocation>
</comment>
<dbReference type="AlphaFoldDB" id="A0ABD2NF02"/>
<sequence>MLNSTYQVVEPPKNSRYDGAISDILKNKTDFCFVRHLYFNETVEGIEYSAPKEFANLNILIPKPNEISRREVFLKIYCKEIWFSIIISLISLLCTMKFIATQSKHKLNWSFQELFMDLFRMLLNQGSKNFQEYNEWLRTLVVIWIWCCLILFVSFQTRLIYLMQNPIYENGITTLEELKNSKLPLYSSYNLTKLQGHAYMFHEQYRSIKYLHLRDFIWKNEIKAAFVMSFAVIRGKINPDLFPDDSSSTHVVLPEVLTHSFSVYMFPKRSPYNALFTEKITLQKQFGFSDITTRIAMRRKSDRKIVRKLSFYHMEPAFFLLFVGYFLSCSAWILEFFLNSHRN</sequence>
<evidence type="ECO:0000256" key="1">
    <source>
        <dbReference type="ARBA" id="ARBA00004651"/>
    </source>
</evidence>
<keyword evidence="4 8" id="KW-1133">Transmembrane helix</keyword>
<evidence type="ECO:0000256" key="6">
    <source>
        <dbReference type="ARBA" id="ARBA00023170"/>
    </source>
</evidence>
<evidence type="ECO:0000256" key="2">
    <source>
        <dbReference type="ARBA" id="ARBA00022475"/>
    </source>
</evidence>
<keyword evidence="10" id="KW-1185">Reference proteome</keyword>
<feature type="transmembrane region" description="Helical" evidence="8">
    <location>
        <begin position="81"/>
        <end position="100"/>
    </location>
</feature>
<gene>
    <name evidence="9" type="ORF">HHI36_012618</name>
</gene>
<dbReference type="SUPFAM" id="SSF53850">
    <property type="entry name" value="Periplasmic binding protein-like II"/>
    <property type="match status" value="1"/>
</dbReference>
<evidence type="ECO:0000313" key="9">
    <source>
        <dbReference type="EMBL" id="KAL3277267.1"/>
    </source>
</evidence>
<comment type="caution">
    <text evidence="9">The sequence shown here is derived from an EMBL/GenBank/DDBJ whole genome shotgun (WGS) entry which is preliminary data.</text>
</comment>
<dbReference type="InterPro" id="IPR052192">
    <property type="entry name" value="Insect_Ionotropic_Sensory_Rcpt"/>
</dbReference>
<dbReference type="EMBL" id="JABFTP020000103">
    <property type="protein sequence ID" value="KAL3277267.1"/>
    <property type="molecule type" value="Genomic_DNA"/>
</dbReference>
<dbReference type="PANTHER" id="PTHR42643">
    <property type="entry name" value="IONOTROPIC RECEPTOR 20A-RELATED"/>
    <property type="match status" value="1"/>
</dbReference>
<evidence type="ECO:0000256" key="4">
    <source>
        <dbReference type="ARBA" id="ARBA00022989"/>
    </source>
</evidence>
<reference evidence="9 10" key="1">
    <citation type="journal article" date="2021" name="BMC Biol.">
        <title>Horizontally acquired antibacterial genes associated with adaptive radiation of ladybird beetles.</title>
        <authorList>
            <person name="Li H.S."/>
            <person name="Tang X.F."/>
            <person name="Huang Y.H."/>
            <person name="Xu Z.Y."/>
            <person name="Chen M.L."/>
            <person name="Du X.Y."/>
            <person name="Qiu B.Y."/>
            <person name="Chen P.T."/>
            <person name="Zhang W."/>
            <person name="Slipinski A."/>
            <person name="Escalona H.E."/>
            <person name="Waterhouse R.M."/>
            <person name="Zwick A."/>
            <person name="Pang H."/>
        </authorList>
    </citation>
    <scope>NUCLEOTIDE SEQUENCE [LARGE SCALE GENOMIC DNA]</scope>
    <source>
        <strain evidence="9">SYSU2018</strain>
    </source>
</reference>
<keyword evidence="2" id="KW-1003">Cell membrane</keyword>
<evidence type="ECO:0000256" key="3">
    <source>
        <dbReference type="ARBA" id="ARBA00022692"/>
    </source>
</evidence>
<keyword evidence="5 8" id="KW-0472">Membrane</keyword>
<dbReference type="Gene3D" id="1.10.287.70">
    <property type="match status" value="1"/>
</dbReference>
<organism evidence="9 10">
    <name type="scientific">Cryptolaemus montrouzieri</name>
    <dbReference type="NCBI Taxonomy" id="559131"/>
    <lineage>
        <taxon>Eukaryota</taxon>
        <taxon>Metazoa</taxon>
        <taxon>Ecdysozoa</taxon>
        <taxon>Arthropoda</taxon>
        <taxon>Hexapoda</taxon>
        <taxon>Insecta</taxon>
        <taxon>Pterygota</taxon>
        <taxon>Neoptera</taxon>
        <taxon>Endopterygota</taxon>
        <taxon>Coleoptera</taxon>
        <taxon>Polyphaga</taxon>
        <taxon>Cucujiformia</taxon>
        <taxon>Coccinelloidea</taxon>
        <taxon>Coccinellidae</taxon>
        <taxon>Scymninae</taxon>
        <taxon>Scymnini</taxon>
        <taxon>Cryptolaemus</taxon>
    </lineage>
</organism>
<protein>
    <recommendedName>
        <fullName evidence="11">Ionotropic glutamate receptor C-terminal domain-containing protein</fullName>
    </recommendedName>
</protein>
<feature type="transmembrane region" description="Helical" evidence="8">
    <location>
        <begin position="136"/>
        <end position="155"/>
    </location>
</feature>
<evidence type="ECO:0000256" key="7">
    <source>
        <dbReference type="ARBA" id="ARBA00023180"/>
    </source>
</evidence>
<name>A0ABD2NF02_9CUCU</name>
<keyword evidence="3 8" id="KW-0812">Transmembrane</keyword>
<dbReference type="Proteomes" id="UP001516400">
    <property type="component" value="Unassembled WGS sequence"/>
</dbReference>
<feature type="transmembrane region" description="Helical" evidence="8">
    <location>
        <begin position="317"/>
        <end position="338"/>
    </location>
</feature>
<evidence type="ECO:0000313" key="10">
    <source>
        <dbReference type="Proteomes" id="UP001516400"/>
    </source>
</evidence>
<dbReference type="PANTHER" id="PTHR42643:SF35">
    <property type="entry name" value="IONOTROPIC RECEPTOR 68A, ISOFORM A"/>
    <property type="match status" value="1"/>
</dbReference>